<dbReference type="AlphaFoldDB" id="A0A2K3KD10"/>
<feature type="non-terminal residue" evidence="2">
    <location>
        <position position="1"/>
    </location>
</feature>
<proteinExistence type="predicted"/>
<sequence>GMTMKEEYSAKWGMGRGWGSF</sequence>
<feature type="region of interest" description="Disordered" evidence="1">
    <location>
        <begin position="1"/>
        <end position="21"/>
    </location>
</feature>
<evidence type="ECO:0000313" key="3">
    <source>
        <dbReference type="Proteomes" id="UP000236291"/>
    </source>
</evidence>
<comment type="caution">
    <text evidence="2">The sequence shown here is derived from an EMBL/GenBank/DDBJ whole genome shotgun (WGS) entry which is preliminary data.</text>
</comment>
<reference evidence="2 3" key="1">
    <citation type="journal article" date="2014" name="Am. J. Bot.">
        <title>Genome assembly and annotation for red clover (Trifolium pratense; Fabaceae).</title>
        <authorList>
            <person name="Istvanek J."/>
            <person name="Jaros M."/>
            <person name="Krenek A."/>
            <person name="Repkova J."/>
        </authorList>
    </citation>
    <scope>NUCLEOTIDE SEQUENCE [LARGE SCALE GENOMIC DNA]</scope>
    <source>
        <strain evidence="3">cv. Tatra</strain>
        <tissue evidence="2">Young leaves</tissue>
    </source>
</reference>
<name>A0A2K3KD10_TRIPR</name>
<evidence type="ECO:0000313" key="2">
    <source>
        <dbReference type="EMBL" id="PNX64153.1"/>
    </source>
</evidence>
<organism evidence="2 3">
    <name type="scientific">Trifolium pratense</name>
    <name type="common">Red clover</name>
    <dbReference type="NCBI Taxonomy" id="57577"/>
    <lineage>
        <taxon>Eukaryota</taxon>
        <taxon>Viridiplantae</taxon>
        <taxon>Streptophyta</taxon>
        <taxon>Embryophyta</taxon>
        <taxon>Tracheophyta</taxon>
        <taxon>Spermatophyta</taxon>
        <taxon>Magnoliopsida</taxon>
        <taxon>eudicotyledons</taxon>
        <taxon>Gunneridae</taxon>
        <taxon>Pentapetalae</taxon>
        <taxon>rosids</taxon>
        <taxon>fabids</taxon>
        <taxon>Fabales</taxon>
        <taxon>Fabaceae</taxon>
        <taxon>Papilionoideae</taxon>
        <taxon>50 kb inversion clade</taxon>
        <taxon>NPAAA clade</taxon>
        <taxon>Hologalegina</taxon>
        <taxon>IRL clade</taxon>
        <taxon>Trifolieae</taxon>
        <taxon>Trifolium</taxon>
    </lineage>
</organism>
<reference evidence="2 3" key="2">
    <citation type="journal article" date="2017" name="Front. Plant Sci.">
        <title>Gene Classification and Mining of Molecular Markers Useful in Red Clover (Trifolium pratense) Breeding.</title>
        <authorList>
            <person name="Istvanek J."/>
            <person name="Dluhosova J."/>
            <person name="Dluhos P."/>
            <person name="Patkova L."/>
            <person name="Nedelnik J."/>
            <person name="Repkova J."/>
        </authorList>
    </citation>
    <scope>NUCLEOTIDE SEQUENCE [LARGE SCALE GENOMIC DNA]</scope>
    <source>
        <strain evidence="3">cv. Tatra</strain>
        <tissue evidence="2">Young leaves</tissue>
    </source>
</reference>
<dbReference type="EMBL" id="ASHM01162321">
    <property type="protein sequence ID" value="PNX64153.1"/>
    <property type="molecule type" value="Genomic_DNA"/>
</dbReference>
<gene>
    <name evidence="2" type="ORF">L195_g061978</name>
</gene>
<accession>A0A2K3KD10</accession>
<evidence type="ECO:0000256" key="1">
    <source>
        <dbReference type="SAM" id="MobiDB-lite"/>
    </source>
</evidence>
<protein>
    <submittedName>
        <fullName evidence="2">Uncharacterized protein</fullName>
    </submittedName>
</protein>
<dbReference type="Proteomes" id="UP000236291">
    <property type="component" value="Unassembled WGS sequence"/>
</dbReference>